<accession>A0A6H0S4Q8</accession>
<dbReference type="KEGG" id="mfre:EXE63_16700"/>
<keyword evidence="2" id="KW-1185">Reference proteome</keyword>
<evidence type="ECO:0000313" key="2">
    <source>
        <dbReference type="Proteomes" id="UP000501849"/>
    </source>
</evidence>
<sequence>MSDKALPPAVAVALGVVASAADGVAVVYRGVEGLPMVGSWLRRGRLDLQARGERVLAAGIETILDELDLNALARERLDLIGLADEVVDGIDLPAIIRQSTDSVTAEVMSDVRTQGERADDLVSGFVDRLLGREPR</sequence>
<dbReference type="EMBL" id="CP038799">
    <property type="protein sequence ID" value="QIV82338.1"/>
    <property type="molecule type" value="Genomic_DNA"/>
</dbReference>
<name>A0A6H0S4Q8_9MYCO</name>
<reference evidence="1 2" key="1">
    <citation type="submission" date="2019-04" db="EMBL/GenBank/DDBJ databases">
        <title>Draft, Whole-Genome Sequence of the Anthracene-degrading Mycobacterium frederiksbergense LB501T, Isolated from a Polycyclic Aromatic Hydrocarbon (PAH)-Contaminated Soil.</title>
        <authorList>
            <person name="Augelletti F."/>
        </authorList>
    </citation>
    <scope>NUCLEOTIDE SEQUENCE [LARGE SCALE GENOMIC DNA]</scope>
    <source>
        <strain evidence="1 2">LB 501T</strain>
    </source>
</reference>
<proteinExistence type="predicted"/>
<evidence type="ECO:0000313" key="1">
    <source>
        <dbReference type="EMBL" id="QIV82338.1"/>
    </source>
</evidence>
<dbReference type="Proteomes" id="UP000501849">
    <property type="component" value="Chromosome"/>
</dbReference>
<gene>
    <name evidence="1" type="ORF">EXE63_16700</name>
</gene>
<organism evidence="1 2">
    <name type="scientific">Mycolicibacterium frederiksbergense</name>
    <dbReference type="NCBI Taxonomy" id="117567"/>
    <lineage>
        <taxon>Bacteria</taxon>
        <taxon>Bacillati</taxon>
        <taxon>Actinomycetota</taxon>
        <taxon>Actinomycetes</taxon>
        <taxon>Mycobacteriales</taxon>
        <taxon>Mycobacteriaceae</taxon>
        <taxon>Mycolicibacterium</taxon>
    </lineage>
</organism>
<dbReference type="AlphaFoldDB" id="A0A6H0S4Q8"/>
<protein>
    <submittedName>
        <fullName evidence="1">Uncharacterized protein</fullName>
    </submittedName>
</protein>
<dbReference type="RefSeq" id="WP_168142856.1">
    <property type="nucleotide sequence ID" value="NZ_CP038799.1"/>
</dbReference>